<protein>
    <submittedName>
        <fullName evidence="2">Uncharacterized protein</fullName>
    </submittedName>
</protein>
<keyword evidence="1" id="KW-0472">Membrane</keyword>
<evidence type="ECO:0000256" key="1">
    <source>
        <dbReference type="SAM" id="Phobius"/>
    </source>
</evidence>
<keyword evidence="1" id="KW-0812">Transmembrane</keyword>
<feature type="transmembrane region" description="Helical" evidence="1">
    <location>
        <begin position="78"/>
        <end position="99"/>
    </location>
</feature>
<dbReference type="AlphaFoldDB" id="A0A845ETL3"/>
<gene>
    <name evidence="2" type="ORF">GLW07_00500</name>
</gene>
<dbReference type="EMBL" id="WMEY01000001">
    <property type="protein sequence ID" value="MYL61823.1"/>
    <property type="molecule type" value="Genomic_DNA"/>
</dbReference>
<dbReference type="Proteomes" id="UP000447833">
    <property type="component" value="Unassembled WGS sequence"/>
</dbReference>
<accession>A0A845ETL3</accession>
<organism evidence="2 3">
    <name type="scientific">Guptibacillus hwajinpoensis</name>
    <dbReference type="NCBI Taxonomy" id="208199"/>
    <lineage>
        <taxon>Bacteria</taxon>
        <taxon>Bacillati</taxon>
        <taxon>Bacillota</taxon>
        <taxon>Bacilli</taxon>
        <taxon>Bacillales</taxon>
        <taxon>Guptibacillaceae</taxon>
        <taxon>Guptibacillus</taxon>
    </lineage>
</organism>
<evidence type="ECO:0000313" key="3">
    <source>
        <dbReference type="Proteomes" id="UP000447833"/>
    </source>
</evidence>
<proteinExistence type="predicted"/>
<feature type="transmembrane region" description="Helical" evidence="1">
    <location>
        <begin position="37"/>
        <end position="58"/>
    </location>
</feature>
<dbReference type="RefSeq" id="WP_160917775.1">
    <property type="nucleotide sequence ID" value="NZ_WMEY01000001.1"/>
</dbReference>
<reference evidence="2 3" key="1">
    <citation type="submission" date="2019-11" db="EMBL/GenBank/DDBJ databases">
        <title>Genome sequences of 17 halophilic strains isolated from different environments.</title>
        <authorList>
            <person name="Furrow R.E."/>
        </authorList>
    </citation>
    <scope>NUCLEOTIDE SEQUENCE [LARGE SCALE GENOMIC DNA]</scope>
    <source>
        <strain evidence="2 3">22506_14_FS</strain>
    </source>
</reference>
<sequence>MEWDTLPNWFWVIYYLFLLTTLGTTIYSVVKRKMKVLSIISIMFTVTVPIIVLLNSIGRAEGMNEFEHLVSQLQQGALWSYFTSIGYLFLLLWWVLFLFKSRVNSTSY</sequence>
<comment type="caution">
    <text evidence="2">The sequence shown here is derived from an EMBL/GenBank/DDBJ whole genome shotgun (WGS) entry which is preliminary data.</text>
</comment>
<name>A0A845ETL3_9BACL</name>
<feature type="transmembrane region" description="Helical" evidence="1">
    <location>
        <begin position="12"/>
        <end position="30"/>
    </location>
</feature>
<keyword evidence="1" id="KW-1133">Transmembrane helix</keyword>
<evidence type="ECO:0000313" key="2">
    <source>
        <dbReference type="EMBL" id="MYL61823.1"/>
    </source>
</evidence>